<organism evidence="2">
    <name type="scientific">Puccinia triticina (isolate 1-1 / race 1 (BBBD))</name>
    <name type="common">Brown leaf rust fungus</name>
    <dbReference type="NCBI Taxonomy" id="630390"/>
    <lineage>
        <taxon>Eukaryota</taxon>
        <taxon>Fungi</taxon>
        <taxon>Dikarya</taxon>
        <taxon>Basidiomycota</taxon>
        <taxon>Pucciniomycotina</taxon>
        <taxon>Pucciniomycetes</taxon>
        <taxon>Pucciniales</taxon>
        <taxon>Pucciniaceae</taxon>
        <taxon>Puccinia</taxon>
    </lineage>
</organism>
<evidence type="ECO:0000313" key="3">
    <source>
        <dbReference type="EnsemblFungi" id="PTTG_00225-t43_1-p1"/>
    </source>
</evidence>
<reference evidence="3" key="4">
    <citation type="submission" date="2025-05" db="UniProtKB">
        <authorList>
            <consortium name="EnsemblFungi"/>
        </authorList>
    </citation>
    <scope>IDENTIFICATION</scope>
    <source>
        <strain evidence="3">isolate 1-1 / race 1 (BBBD)</strain>
    </source>
</reference>
<dbReference type="Proteomes" id="UP000005240">
    <property type="component" value="Unassembled WGS sequence"/>
</dbReference>
<protein>
    <submittedName>
        <fullName evidence="2 3">Uncharacterized protein</fullName>
    </submittedName>
</protein>
<proteinExistence type="predicted"/>
<feature type="compositionally biased region" description="Basic residues" evidence="1">
    <location>
        <begin position="119"/>
        <end position="130"/>
    </location>
</feature>
<gene>
    <name evidence="2" type="ORF">PTTG_00225</name>
</gene>
<dbReference type="EnsemblFungi" id="PTTG_00225-t43_1">
    <property type="protein sequence ID" value="PTTG_00225-t43_1-p1"/>
    <property type="gene ID" value="PTTG_00225"/>
</dbReference>
<dbReference type="PANTHER" id="PTHR33324:SF2">
    <property type="entry name" value="MYB_SANT-LIKE DNA-BINDING DOMAIN-CONTAINING PROTEIN"/>
    <property type="match status" value="1"/>
</dbReference>
<dbReference type="EMBL" id="ADAS02000009">
    <property type="protein sequence ID" value="OAV98022.1"/>
    <property type="molecule type" value="Genomic_DNA"/>
</dbReference>
<reference evidence="3 4" key="3">
    <citation type="journal article" date="2017" name="G3 (Bethesda)">
        <title>Comparative analysis highlights variable genome content of wheat rusts and divergence of the mating loci.</title>
        <authorList>
            <person name="Cuomo C.A."/>
            <person name="Bakkeren G."/>
            <person name="Khalil H.B."/>
            <person name="Panwar V."/>
            <person name="Joly D."/>
            <person name="Linning R."/>
            <person name="Sakthikumar S."/>
            <person name="Song X."/>
            <person name="Adiconis X."/>
            <person name="Fan L."/>
            <person name="Goldberg J.M."/>
            <person name="Levin J.Z."/>
            <person name="Young S."/>
            <person name="Zeng Q."/>
            <person name="Anikster Y."/>
            <person name="Bruce M."/>
            <person name="Wang M."/>
            <person name="Yin C."/>
            <person name="McCallum B."/>
            <person name="Szabo L.J."/>
            <person name="Hulbert S."/>
            <person name="Chen X."/>
            <person name="Fellers J.P."/>
        </authorList>
    </citation>
    <scope>NUCLEOTIDE SEQUENCE</scope>
    <source>
        <strain evidence="3">isolate 1-1 / race 1 (BBBD)</strain>
        <strain evidence="4">Isolate 1-1 / race 1 (BBBD)</strain>
    </source>
</reference>
<keyword evidence="4" id="KW-1185">Reference proteome</keyword>
<dbReference type="VEuPathDB" id="FungiDB:PTTG_00225"/>
<feature type="region of interest" description="Disordered" evidence="1">
    <location>
        <begin position="79"/>
        <end position="137"/>
    </location>
</feature>
<evidence type="ECO:0000313" key="4">
    <source>
        <dbReference type="Proteomes" id="UP000005240"/>
    </source>
</evidence>
<accession>A0A0C4EHK9</accession>
<evidence type="ECO:0000256" key="1">
    <source>
        <dbReference type="SAM" id="MobiDB-lite"/>
    </source>
</evidence>
<dbReference type="AlphaFoldDB" id="A0A0C4EHK9"/>
<dbReference type="PANTHER" id="PTHR33324">
    <property type="entry name" value="EXPRESSED PROTEIN"/>
    <property type="match status" value="1"/>
</dbReference>
<reference evidence="2" key="2">
    <citation type="submission" date="2016-05" db="EMBL/GenBank/DDBJ databases">
        <title>Comparative analysis highlights variable genome content of wheat rusts and divergence of the mating loci.</title>
        <authorList>
            <person name="Cuomo C.A."/>
            <person name="Bakkeren G."/>
            <person name="Szabo L."/>
            <person name="Khalil H."/>
            <person name="Joly D."/>
            <person name="Goldberg J."/>
            <person name="Young S."/>
            <person name="Zeng Q."/>
            <person name="Fellers J."/>
        </authorList>
    </citation>
    <scope>NUCLEOTIDE SEQUENCE [LARGE SCALE GENOMIC DNA]</scope>
    <source>
        <strain evidence="2">1-1 BBBD Race 1</strain>
    </source>
</reference>
<name>A0A0C4EHK9_PUCT1</name>
<evidence type="ECO:0000313" key="2">
    <source>
        <dbReference type="EMBL" id="OAV98022.1"/>
    </source>
</evidence>
<dbReference type="OrthoDB" id="8015427at2759"/>
<reference evidence="2" key="1">
    <citation type="submission" date="2009-11" db="EMBL/GenBank/DDBJ databases">
        <authorList>
            <consortium name="The Broad Institute Genome Sequencing Platform"/>
            <person name="Ward D."/>
            <person name="Feldgarden M."/>
            <person name="Earl A."/>
            <person name="Young S.K."/>
            <person name="Zeng Q."/>
            <person name="Koehrsen M."/>
            <person name="Alvarado L."/>
            <person name="Berlin A."/>
            <person name="Bochicchio J."/>
            <person name="Borenstein D."/>
            <person name="Chapman S.B."/>
            <person name="Chen Z."/>
            <person name="Engels R."/>
            <person name="Freedman E."/>
            <person name="Gellesch M."/>
            <person name="Goldberg J."/>
            <person name="Griggs A."/>
            <person name="Gujja S."/>
            <person name="Heilman E."/>
            <person name="Heiman D."/>
            <person name="Hepburn T."/>
            <person name="Howarth C."/>
            <person name="Jen D."/>
            <person name="Larson L."/>
            <person name="Lewis B."/>
            <person name="Mehta T."/>
            <person name="Park D."/>
            <person name="Pearson M."/>
            <person name="Roberts A."/>
            <person name="Saif S."/>
            <person name="Shea T."/>
            <person name="Shenoy N."/>
            <person name="Sisk P."/>
            <person name="Stolte C."/>
            <person name="Sykes S."/>
            <person name="Thomson T."/>
            <person name="Walk T."/>
            <person name="White J."/>
            <person name="Yandava C."/>
            <person name="Izard J."/>
            <person name="Baranova O.V."/>
            <person name="Blanton J.M."/>
            <person name="Tanner A.C."/>
            <person name="Dewhirst F.E."/>
            <person name="Haas B."/>
            <person name="Nusbaum C."/>
            <person name="Birren B."/>
        </authorList>
    </citation>
    <scope>NUCLEOTIDE SEQUENCE [LARGE SCALE GENOMIC DNA]</scope>
    <source>
        <strain evidence="2">1-1 BBBD Race 1</strain>
    </source>
</reference>
<sequence length="224" mass="25271">MQELTTSFSRARDELRGTGAGICDEDIENGITNLSASIAKICKYWDELNPIMAERTCHDPLLTEDSTQARIPDLLDREDTPQREGEHQSGMSAHPETSEPNINPEEEEEQDEPIEKSAKKAHHGIKRKSSGKGIDSLGLEKILADNSEYRGKLLESSTEKRNYKLEDQKLKLAKTEMALKIKQAEMEEVRTCIGFMEKLKNLGHSTAEIEKFMDDQFSRGSESD</sequence>